<reference evidence="1 2" key="1">
    <citation type="submission" date="2024-03" db="EMBL/GenBank/DDBJ databases">
        <title>Novel Streptomyces species of biotechnological and ecological value are a feature of Machair soil.</title>
        <authorList>
            <person name="Prole J.R."/>
            <person name="Goodfellow M."/>
            <person name="Allenby N."/>
            <person name="Ward A.C."/>
        </authorList>
    </citation>
    <scope>NUCLEOTIDE SEQUENCE [LARGE SCALE GENOMIC DNA]</scope>
    <source>
        <strain evidence="1 2">MS1.AVA.1</strain>
    </source>
</reference>
<sequence>MPAGPGRPSAIVRFVQFAPLGAVAVVLLDSGTDFFPDDPSSRS</sequence>
<accession>A0ABU8UNU4</accession>
<dbReference type="Proteomes" id="UP001376459">
    <property type="component" value="Unassembled WGS sequence"/>
</dbReference>
<evidence type="ECO:0000313" key="2">
    <source>
        <dbReference type="Proteomes" id="UP001376459"/>
    </source>
</evidence>
<evidence type="ECO:0000313" key="1">
    <source>
        <dbReference type="EMBL" id="MEJ8669835.1"/>
    </source>
</evidence>
<protein>
    <submittedName>
        <fullName evidence="1">Uncharacterized protein</fullName>
    </submittedName>
</protein>
<gene>
    <name evidence="1" type="ORF">WKI71_19605</name>
</gene>
<organism evidence="1 2">
    <name type="scientific">Streptomyces machairae</name>
    <dbReference type="NCBI Taxonomy" id="3134109"/>
    <lineage>
        <taxon>Bacteria</taxon>
        <taxon>Bacillati</taxon>
        <taxon>Actinomycetota</taxon>
        <taxon>Actinomycetes</taxon>
        <taxon>Kitasatosporales</taxon>
        <taxon>Streptomycetaceae</taxon>
        <taxon>Streptomyces</taxon>
    </lineage>
</organism>
<name>A0ABU8UNU4_9ACTN</name>
<comment type="caution">
    <text evidence="1">The sequence shown here is derived from an EMBL/GenBank/DDBJ whole genome shotgun (WGS) entry which is preliminary data.</text>
</comment>
<dbReference type="EMBL" id="JBBKAK010000001">
    <property type="protein sequence ID" value="MEJ8669835.1"/>
    <property type="molecule type" value="Genomic_DNA"/>
</dbReference>
<proteinExistence type="predicted"/>
<keyword evidence="2" id="KW-1185">Reference proteome</keyword>